<dbReference type="AlphaFoldDB" id="A0A1G7MA31"/>
<evidence type="ECO:0000313" key="2">
    <source>
        <dbReference type="EMBL" id="SDF58595.1"/>
    </source>
</evidence>
<keyword evidence="3" id="KW-1185">Reference proteome</keyword>
<name>A0A1G7MA31_9BACT</name>
<keyword evidence="1" id="KW-1133">Transmembrane helix</keyword>
<accession>A0A1G7MA31</accession>
<dbReference type="Proteomes" id="UP000198748">
    <property type="component" value="Unassembled WGS sequence"/>
</dbReference>
<feature type="transmembrane region" description="Helical" evidence="1">
    <location>
        <begin position="41"/>
        <end position="67"/>
    </location>
</feature>
<dbReference type="OrthoDB" id="772949at2"/>
<feature type="transmembrane region" description="Helical" evidence="1">
    <location>
        <begin position="7"/>
        <end position="29"/>
    </location>
</feature>
<reference evidence="3" key="1">
    <citation type="submission" date="2016-10" db="EMBL/GenBank/DDBJ databases">
        <authorList>
            <person name="Varghese N."/>
            <person name="Submissions S."/>
        </authorList>
    </citation>
    <scope>NUCLEOTIDE SEQUENCE [LARGE SCALE GENOMIC DNA]</scope>
    <source>
        <strain evidence="3">DSM 25329</strain>
    </source>
</reference>
<evidence type="ECO:0000313" key="3">
    <source>
        <dbReference type="Proteomes" id="UP000198748"/>
    </source>
</evidence>
<dbReference type="EMBL" id="FNAN01000011">
    <property type="protein sequence ID" value="SDF58595.1"/>
    <property type="molecule type" value="Genomic_DNA"/>
</dbReference>
<evidence type="ECO:0000256" key="1">
    <source>
        <dbReference type="SAM" id="Phobius"/>
    </source>
</evidence>
<protein>
    <submittedName>
        <fullName evidence="2">Uncharacterized protein</fullName>
    </submittedName>
</protein>
<dbReference type="RefSeq" id="WP_090153542.1">
    <property type="nucleotide sequence ID" value="NZ_FNAN01000011.1"/>
</dbReference>
<organism evidence="2 3">
    <name type="scientific">Dyadobacter soli</name>
    <dbReference type="NCBI Taxonomy" id="659014"/>
    <lineage>
        <taxon>Bacteria</taxon>
        <taxon>Pseudomonadati</taxon>
        <taxon>Bacteroidota</taxon>
        <taxon>Cytophagia</taxon>
        <taxon>Cytophagales</taxon>
        <taxon>Spirosomataceae</taxon>
        <taxon>Dyadobacter</taxon>
    </lineage>
</organism>
<proteinExistence type="predicted"/>
<keyword evidence="1" id="KW-0472">Membrane</keyword>
<sequence length="81" mass="9091">MKTKAKIIASLKIWVVIYPSITAFLYFLAEPLSGLPLYQRTLILTISLVPWIVFVGLPVVNTVVDFLSSKPENINKSQTLQ</sequence>
<gene>
    <name evidence="2" type="ORF">SAMN04487996_111203</name>
</gene>
<dbReference type="STRING" id="659014.SAMN04487996_111203"/>
<keyword evidence="1" id="KW-0812">Transmembrane</keyword>